<dbReference type="PATRIC" id="fig|101510.16.peg.7081"/>
<protein>
    <recommendedName>
        <fullName evidence="4">Secreted protein</fullName>
    </recommendedName>
</protein>
<organism evidence="2 3">
    <name type="scientific">Rhodococcus jostii (strain RHA1)</name>
    <dbReference type="NCBI Taxonomy" id="101510"/>
    <lineage>
        <taxon>Bacteria</taxon>
        <taxon>Bacillati</taxon>
        <taxon>Actinomycetota</taxon>
        <taxon>Actinomycetes</taxon>
        <taxon>Mycobacteriales</taxon>
        <taxon>Nocardiaceae</taxon>
        <taxon>Rhodococcus</taxon>
    </lineage>
</organism>
<dbReference type="RefSeq" id="WP_011598755.1">
    <property type="nucleotide sequence ID" value="NC_008268.1"/>
</dbReference>
<reference evidence="3" key="1">
    <citation type="journal article" date="2006" name="Proc. Natl. Acad. Sci. U.S.A.">
        <title>The complete genome of Rhodococcus sp. RHA1 provides insights into a catabolic powerhouse.</title>
        <authorList>
            <person name="McLeod M.P."/>
            <person name="Warren R.L."/>
            <person name="Hsiao W.W.L."/>
            <person name="Araki N."/>
            <person name="Myhre M."/>
            <person name="Fernandes C."/>
            <person name="Miyazawa D."/>
            <person name="Wong W."/>
            <person name="Lillquist A.L."/>
            <person name="Wang D."/>
            <person name="Dosanjh M."/>
            <person name="Hara H."/>
            <person name="Petrescu A."/>
            <person name="Morin R.D."/>
            <person name="Yang G."/>
            <person name="Stott J.M."/>
            <person name="Schein J.E."/>
            <person name="Shin H."/>
            <person name="Smailus D."/>
            <person name="Siddiqui A.S."/>
            <person name="Marra M.A."/>
            <person name="Jones S.J.M."/>
            <person name="Holt R."/>
            <person name="Brinkman F.S.L."/>
            <person name="Miyauchi K."/>
            <person name="Fukuda M."/>
            <person name="Davies J.E."/>
            <person name="Mohn W.W."/>
            <person name="Eltis L.D."/>
        </authorList>
    </citation>
    <scope>NUCLEOTIDE SEQUENCE [LARGE SCALE GENOMIC DNA]</scope>
    <source>
        <strain evidence="3">RHA1</strain>
    </source>
</reference>
<dbReference type="HOGENOM" id="CLU_137337_1_0_11"/>
<sequence>MKTMTMAKTAAAGLFFGGSLLVAGAAPATAAPTTVQDGLVNVDVGNITIAKDVNVGVAAQVAANVCGVTVGPLDVLASEVDNTSTPSTVCTTPQGPVTILQN</sequence>
<dbReference type="OrthoDB" id="4950746at2"/>
<dbReference type="EMBL" id="CP000431">
    <property type="protein sequence ID" value="ABG98787.1"/>
    <property type="molecule type" value="Genomic_DNA"/>
</dbReference>
<dbReference type="KEGG" id="rha:RHA1_ro07021"/>
<evidence type="ECO:0008006" key="4">
    <source>
        <dbReference type="Google" id="ProtNLM"/>
    </source>
</evidence>
<feature type="chain" id="PRO_5039733535" description="Secreted protein" evidence="1">
    <location>
        <begin position="31"/>
        <end position="102"/>
    </location>
</feature>
<evidence type="ECO:0000313" key="2">
    <source>
        <dbReference type="EMBL" id="ABG98787.1"/>
    </source>
</evidence>
<name>Q0S0Z9_RHOJR</name>
<gene>
    <name evidence="2" type="ordered locus">RHA1_ro07021</name>
</gene>
<proteinExistence type="predicted"/>
<evidence type="ECO:0000256" key="1">
    <source>
        <dbReference type="SAM" id="SignalP"/>
    </source>
</evidence>
<accession>Q0S0Z9</accession>
<keyword evidence="1" id="KW-0732">Signal</keyword>
<dbReference type="AlphaFoldDB" id="Q0S0Z9"/>
<dbReference type="Proteomes" id="UP000008710">
    <property type="component" value="Chromosome"/>
</dbReference>
<feature type="signal peptide" evidence="1">
    <location>
        <begin position="1"/>
        <end position="30"/>
    </location>
</feature>
<evidence type="ECO:0000313" key="3">
    <source>
        <dbReference type="Proteomes" id="UP000008710"/>
    </source>
</evidence>